<proteinExistence type="predicted"/>
<organism evidence="2 3">
    <name type="scientific">Allonocardiopsis opalescens</name>
    <dbReference type="NCBI Taxonomy" id="1144618"/>
    <lineage>
        <taxon>Bacteria</taxon>
        <taxon>Bacillati</taxon>
        <taxon>Actinomycetota</taxon>
        <taxon>Actinomycetes</taxon>
        <taxon>Streptosporangiales</taxon>
        <taxon>Allonocardiopsis</taxon>
    </lineage>
</organism>
<accession>A0A2T0Q8D6</accession>
<protein>
    <submittedName>
        <fullName evidence="2">Uncharacterized protein</fullName>
    </submittedName>
</protein>
<feature type="transmembrane region" description="Helical" evidence="1">
    <location>
        <begin position="105"/>
        <end position="123"/>
    </location>
</feature>
<comment type="caution">
    <text evidence="2">The sequence shown here is derived from an EMBL/GenBank/DDBJ whole genome shotgun (WGS) entry which is preliminary data.</text>
</comment>
<feature type="transmembrane region" description="Helical" evidence="1">
    <location>
        <begin position="44"/>
        <end position="65"/>
    </location>
</feature>
<evidence type="ECO:0000313" key="2">
    <source>
        <dbReference type="EMBL" id="PRY00080.1"/>
    </source>
</evidence>
<sequence length="124" mass="12012">MFDVVIIACVTAVLAWAAFAAVRLALLLRSGRYTGTSQLLGPGFVPGCFGAAVVGALAALLATGAGPDARTVAVAALIGTAAGILTRAAVAFTPRAQAAGVRLGYLLPLGLALAGGLAAAPIVA</sequence>
<reference evidence="2 3" key="1">
    <citation type="submission" date="2018-03" db="EMBL/GenBank/DDBJ databases">
        <title>Genomic Encyclopedia of Archaeal and Bacterial Type Strains, Phase II (KMG-II): from individual species to whole genera.</title>
        <authorList>
            <person name="Goeker M."/>
        </authorList>
    </citation>
    <scope>NUCLEOTIDE SEQUENCE [LARGE SCALE GENOMIC DNA]</scope>
    <source>
        <strain evidence="2 3">DSM 45601</strain>
    </source>
</reference>
<keyword evidence="1" id="KW-1133">Transmembrane helix</keyword>
<evidence type="ECO:0000256" key="1">
    <source>
        <dbReference type="SAM" id="Phobius"/>
    </source>
</evidence>
<dbReference type="RefSeq" id="WP_170140941.1">
    <property type="nucleotide sequence ID" value="NZ_PVZC01000003.1"/>
</dbReference>
<keyword evidence="1" id="KW-0812">Transmembrane</keyword>
<dbReference type="EMBL" id="PVZC01000003">
    <property type="protein sequence ID" value="PRY00080.1"/>
    <property type="molecule type" value="Genomic_DNA"/>
</dbReference>
<keyword evidence="3" id="KW-1185">Reference proteome</keyword>
<dbReference type="Proteomes" id="UP000237846">
    <property type="component" value="Unassembled WGS sequence"/>
</dbReference>
<name>A0A2T0Q8D6_9ACTN</name>
<keyword evidence="1" id="KW-0472">Membrane</keyword>
<feature type="transmembrane region" description="Helical" evidence="1">
    <location>
        <begin position="72"/>
        <end position="93"/>
    </location>
</feature>
<gene>
    <name evidence="2" type="ORF">CLV72_103690</name>
</gene>
<dbReference type="AlphaFoldDB" id="A0A2T0Q8D6"/>
<evidence type="ECO:0000313" key="3">
    <source>
        <dbReference type="Proteomes" id="UP000237846"/>
    </source>
</evidence>